<dbReference type="Proteomes" id="UP000075359">
    <property type="component" value="Unassembled WGS sequence"/>
</dbReference>
<dbReference type="EMBL" id="LNKT01000012">
    <property type="protein sequence ID" value="KYJ86760.1"/>
    <property type="molecule type" value="Genomic_DNA"/>
</dbReference>
<dbReference type="InterPro" id="IPR050768">
    <property type="entry name" value="UPF0353/GerABKA_families"/>
</dbReference>
<sequence length="307" mass="34466">MSAFHFLRPEFLLLLFPAWLLVWWLLKQQSDKSKWKKVIDPKLLKHLLVEPEQNHAKVPAPWHLGLVLTLLIIALSGPSWKLKESPFTQDDTKIALVMKVTESMLITDIMPNRLSRASIKIEDLLKERADTKAALLAYSGTAHVVLPLTSDHSIVKTFAQALDPKIMPLEGDNIQDALLLAMNELESEGSTIIVLTDAVSPSNVKLALKEGFKGMDVIFWQIISPQLANEADFKSAASMLNGQTVKYSGDDEDLKAISSMIDKNFKNVAQGDNSKYEDGGYYLVPLIFLLLLLWARQGFIAELWRRS</sequence>
<proteinExistence type="predicted"/>
<accession>A0A151CGU4</accession>
<evidence type="ECO:0000259" key="2">
    <source>
        <dbReference type="Pfam" id="PF13519"/>
    </source>
</evidence>
<dbReference type="PANTHER" id="PTHR22550:SF14">
    <property type="entry name" value="VWFA DOMAIN-CONTAINING PROTEIN"/>
    <property type="match status" value="1"/>
</dbReference>
<evidence type="ECO:0000313" key="4">
    <source>
        <dbReference type="Proteomes" id="UP000075359"/>
    </source>
</evidence>
<dbReference type="Gene3D" id="3.40.50.410">
    <property type="entry name" value="von Willebrand factor, type A domain"/>
    <property type="match status" value="1"/>
</dbReference>
<keyword evidence="1" id="KW-1133">Transmembrane helix</keyword>
<feature type="transmembrane region" description="Helical" evidence="1">
    <location>
        <begin position="279"/>
        <end position="296"/>
    </location>
</feature>
<keyword evidence="1" id="KW-0472">Membrane</keyword>
<feature type="domain" description="VWFA" evidence="2">
    <location>
        <begin position="95"/>
        <end position="198"/>
    </location>
</feature>
<evidence type="ECO:0000256" key="1">
    <source>
        <dbReference type="SAM" id="Phobius"/>
    </source>
</evidence>
<evidence type="ECO:0000313" key="3">
    <source>
        <dbReference type="EMBL" id="KYJ86760.1"/>
    </source>
</evidence>
<organism evidence="3 4">
    <name type="scientific">Sulfurovum riftiae</name>
    <dbReference type="NCBI Taxonomy" id="1630136"/>
    <lineage>
        <taxon>Bacteria</taxon>
        <taxon>Pseudomonadati</taxon>
        <taxon>Campylobacterota</taxon>
        <taxon>Epsilonproteobacteria</taxon>
        <taxon>Campylobacterales</taxon>
        <taxon>Sulfurovaceae</taxon>
        <taxon>Sulfurovum</taxon>
    </lineage>
</organism>
<comment type="caution">
    <text evidence="3">The sequence shown here is derived from an EMBL/GenBank/DDBJ whole genome shotgun (WGS) entry which is preliminary data.</text>
</comment>
<feature type="transmembrane region" description="Helical" evidence="1">
    <location>
        <begin position="6"/>
        <end position="26"/>
    </location>
</feature>
<dbReference type="PANTHER" id="PTHR22550">
    <property type="entry name" value="SPORE GERMINATION PROTEIN"/>
    <property type="match status" value="1"/>
</dbReference>
<dbReference type="SUPFAM" id="SSF53300">
    <property type="entry name" value="vWA-like"/>
    <property type="match status" value="1"/>
</dbReference>
<protein>
    <recommendedName>
        <fullName evidence="2">VWFA domain-containing protein</fullName>
    </recommendedName>
</protein>
<reference evidence="3 4" key="1">
    <citation type="submission" date="2015-11" db="EMBL/GenBank/DDBJ databases">
        <title>Draft genome of Sulfurovum riftiae 1812E, a member of the Epsilonproteobacteria isolated from the tube of the deep-sea hydrothermal vent tubewom Riftia pachyptila.</title>
        <authorList>
            <person name="Vetriani C."/>
            <person name="Giovannelli D."/>
        </authorList>
    </citation>
    <scope>NUCLEOTIDE SEQUENCE [LARGE SCALE GENOMIC DNA]</scope>
    <source>
        <strain evidence="3 4">1812E</strain>
    </source>
</reference>
<dbReference type="InterPro" id="IPR002035">
    <property type="entry name" value="VWF_A"/>
</dbReference>
<dbReference type="AlphaFoldDB" id="A0A151CGU4"/>
<dbReference type="RefSeq" id="WP_067330085.1">
    <property type="nucleotide sequence ID" value="NZ_LNKT01000012.1"/>
</dbReference>
<gene>
    <name evidence="3" type="ORF">AS592_07995</name>
</gene>
<dbReference type="STRING" id="1630136.AS592_07995"/>
<keyword evidence="1" id="KW-0812">Transmembrane</keyword>
<dbReference type="InterPro" id="IPR036465">
    <property type="entry name" value="vWFA_dom_sf"/>
</dbReference>
<dbReference type="Pfam" id="PF13519">
    <property type="entry name" value="VWA_2"/>
    <property type="match status" value="1"/>
</dbReference>
<keyword evidence="4" id="KW-1185">Reference proteome</keyword>
<dbReference type="OrthoDB" id="9807628at2"/>
<name>A0A151CGU4_9BACT</name>